<organism evidence="5 6">
    <name type="scientific">Clostridium faecium</name>
    <dbReference type="NCBI Taxonomy" id="2762223"/>
    <lineage>
        <taxon>Bacteria</taxon>
        <taxon>Bacillati</taxon>
        <taxon>Bacillota</taxon>
        <taxon>Clostridia</taxon>
        <taxon>Eubacteriales</taxon>
        <taxon>Clostridiaceae</taxon>
        <taxon>Clostridium</taxon>
    </lineage>
</organism>
<reference evidence="5 6" key="1">
    <citation type="submission" date="2020-08" db="EMBL/GenBank/DDBJ databases">
        <title>A Genomic Blueprint of the Chicken Gut Microbiome.</title>
        <authorList>
            <person name="Gilroy R."/>
            <person name="Ravi A."/>
            <person name="Getino M."/>
            <person name="Pursley I."/>
            <person name="Horton D.L."/>
            <person name="Alikhan N.-F."/>
            <person name="Baker D."/>
            <person name="Gharbi K."/>
            <person name="Hall N."/>
            <person name="Watson M."/>
            <person name="Adriaenssens E.M."/>
            <person name="Foster-Nyarko E."/>
            <person name="Jarju S."/>
            <person name="Secka A."/>
            <person name="Antonio M."/>
            <person name="Oren A."/>
            <person name="Chaudhuri R."/>
            <person name="La Ragione R.M."/>
            <person name="Hildebrand F."/>
            <person name="Pallen M.J."/>
        </authorList>
    </citation>
    <scope>NUCLEOTIDE SEQUENCE [LARGE SCALE GENOMIC DNA]</scope>
    <source>
        <strain evidence="5 6">N37</strain>
    </source>
</reference>
<evidence type="ECO:0000259" key="1">
    <source>
        <dbReference type="Pfam" id="PF14323"/>
    </source>
</evidence>
<keyword evidence="6" id="KW-1185">Reference proteome</keyword>
<evidence type="ECO:0000313" key="6">
    <source>
        <dbReference type="Proteomes" id="UP000627166"/>
    </source>
</evidence>
<feature type="domain" description="GxGYxYP putative glycoside hydrolase first N-terminal" evidence="2">
    <location>
        <begin position="47"/>
        <end position="118"/>
    </location>
</feature>
<sequence>MAFKKFLNKFFIFFILSTIFINSLTPSYGICSKDFHYIKNSKKPEYLYVIDQNNMTSAENVMISTLQGLVSNYSTSQIYTLNSSEPDYAIWLEDLKNNYAVKYEVVKDPWELLDKFKSYVDGYILYSNKTKNDPSINNACSLASLKKSLVVEESLEDKVKSYGITKLQGDCRNTDKYWAYNNLWNSGLNHSIVIQLSPDKSAPLRDYAIMAKCLVFFEETSEDLPLSNKVFSSMDKNSICLGWGSDEYNNVMTASKHGVSLVAADWSYNLTVLSGFPSMPLNQKESPSPLTEDDVHYVTFIMSDGDNQQWNLGNNFSSQKWYDSPHKGSFNMGWSITPSMYYLSPTVLNLYYKNANKDYFIVSPSGNGYMFPSKFPNITLDYFVKNLNDYMGKVDQKYVAIIDDNAFLKVSIWDKYTKECNIKGLFYLNYKKHNDYCGEIIWSNDKPVVSCRDILWDGLEDEDMLVAEINKRIDLGYTDIHNKNSYSFVYVHAWSKDMNSIKNVVTKLSKNPKVRIVTPDGFMTLINKNLKKE</sequence>
<dbReference type="InterPro" id="IPR048309">
    <property type="entry name" value="GxGYxYP_N_3rd"/>
</dbReference>
<evidence type="ECO:0000259" key="2">
    <source>
        <dbReference type="Pfam" id="PF16216"/>
    </source>
</evidence>
<dbReference type="InterPro" id="IPR032626">
    <property type="entry name" value="GxGYxYP_N_1st"/>
</dbReference>
<dbReference type="Pfam" id="PF20957">
    <property type="entry name" value="GxGYxYP_N_2nd"/>
    <property type="match status" value="1"/>
</dbReference>
<dbReference type="PANTHER" id="PTHR37321">
    <property type="entry name" value="EXPORTED PROTEIN-RELATED"/>
    <property type="match status" value="1"/>
</dbReference>
<dbReference type="Pfam" id="PF20958">
    <property type="entry name" value="GxGYxYP_N_3rd"/>
    <property type="match status" value="1"/>
</dbReference>
<protein>
    <submittedName>
        <fullName evidence="5">Protein phosphatase</fullName>
    </submittedName>
</protein>
<feature type="domain" description="GxGYxYP putative glycoside hydrolase third N-terminal" evidence="4">
    <location>
        <begin position="190"/>
        <end position="275"/>
    </location>
</feature>
<dbReference type="EMBL" id="JACSQB010000098">
    <property type="protein sequence ID" value="MBD8047807.1"/>
    <property type="molecule type" value="Genomic_DNA"/>
</dbReference>
<dbReference type="InterPro" id="IPR048310">
    <property type="entry name" value="GxGYxYP_N_2nd"/>
</dbReference>
<evidence type="ECO:0000259" key="3">
    <source>
        <dbReference type="Pfam" id="PF20957"/>
    </source>
</evidence>
<proteinExistence type="predicted"/>
<dbReference type="Pfam" id="PF14323">
    <property type="entry name" value="GxGYxYP_C"/>
    <property type="match status" value="1"/>
</dbReference>
<dbReference type="Gene3D" id="3.20.20.490">
    <property type="entry name" value="GxGYxYP glycoside hydrolase, C-terminal domain"/>
    <property type="match status" value="1"/>
</dbReference>
<dbReference type="Proteomes" id="UP000627166">
    <property type="component" value="Unassembled WGS sequence"/>
</dbReference>
<dbReference type="InterPro" id="IPR038410">
    <property type="entry name" value="GxGYxYP_C_sf"/>
</dbReference>
<comment type="caution">
    <text evidence="5">The sequence shown here is derived from an EMBL/GenBank/DDBJ whole genome shotgun (WGS) entry which is preliminary data.</text>
</comment>
<dbReference type="InterPro" id="IPR025832">
    <property type="entry name" value="GxGYxYP_C"/>
</dbReference>
<feature type="domain" description="GxGYxYP putative glycoside hydrolase C-terminal" evidence="1">
    <location>
        <begin position="294"/>
        <end position="526"/>
    </location>
</feature>
<name>A0ABR8YU60_9CLOT</name>
<accession>A0ABR8YU60</accession>
<feature type="domain" description="GxGYxYP putative glycoside hydrolase second N-terminal" evidence="3">
    <location>
        <begin position="120"/>
        <end position="187"/>
    </location>
</feature>
<dbReference type="Pfam" id="PF16216">
    <property type="entry name" value="GxGYxYP_N"/>
    <property type="match status" value="1"/>
</dbReference>
<dbReference type="RefSeq" id="WP_191740767.1">
    <property type="nucleotide sequence ID" value="NZ_JACSQB010000098.1"/>
</dbReference>
<evidence type="ECO:0000313" key="5">
    <source>
        <dbReference type="EMBL" id="MBD8047807.1"/>
    </source>
</evidence>
<evidence type="ECO:0000259" key="4">
    <source>
        <dbReference type="Pfam" id="PF20958"/>
    </source>
</evidence>
<gene>
    <name evidence="5" type="ORF">H9637_12260</name>
</gene>
<dbReference type="PANTHER" id="PTHR37321:SF1">
    <property type="entry name" value="EXPORTED PROTEIN"/>
    <property type="match status" value="1"/>
</dbReference>